<comment type="caution">
    <text evidence="5">The sequence shown here is derived from an EMBL/GenBank/DDBJ whole genome shotgun (WGS) entry which is preliminary data.</text>
</comment>
<keyword evidence="3" id="KW-0411">Iron-sulfur</keyword>
<dbReference type="InterPro" id="IPR045854">
    <property type="entry name" value="NO2/SO3_Rdtase_4Fe4S_sf"/>
</dbReference>
<dbReference type="Gene3D" id="3.30.413.10">
    <property type="entry name" value="Sulfite Reductase Hemoprotein, domain 1"/>
    <property type="match status" value="1"/>
</dbReference>
<keyword evidence="1" id="KW-0479">Metal-binding</keyword>
<dbReference type="AlphaFoldDB" id="A0A2L2X868"/>
<gene>
    <name evidence="5" type="ORF">DCCM_0583</name>
</gene>
<proteinExistence type="predicted"/>
<dbReference type="GO" id="GO:0016491">
    <property type="term" value="F:oxidoreductase activity"/>
    <property type="evidence" value="ECO:0007669"/>
    <property type="project" value="InterPro"/>
</dbReference>
<evidence type="ECO:0000256" key="2">
    <source>
        <dbReference type="ARBA" id="ARBA00023004"/>
    </source>
</evidence>
<dbReference type="Pfam" id="PF01077">
    <property type="entry name" value="NIR_SIR"/>
    <property type="match status" value="1"/>
</dbReference>
<evidence type="ECO:0000256" key="1">
    <source>
        <dbReference type="ARBA" id="ARBA00022723"/>
    </source>
</evidence>
<dbReference type="SUPFAM" id="SSF56014">
    <property type="entry name" value="Nitrite and sulphite reductase 4Fe-4S domain-like"/>
    <property type="match status" value="1"/>
</dbReference>
<dbReference type="InterPro" id="IPR006067">
    <property type="entry name" value="NO2/SO3_Rdtase_4Fe4S_dom"/>
</dbReference>
<keyword evidence="6" id="KW-1185">Reference proteome</keyword>
<evidence type="ECO:0000313" key="5">
    <source>
        <dbReference type="EMBL" id="GBF32389.1"/>
    </source>
</evidence>
<dbReference type="SUPFAM" id="SSF54862">
    <property type="entry name" value="4Fe-4S ferredoxins"/>
    <property type="match status" value="1"/>
</dbReference>
<name>A0A2L2X868_9FIRM</name>
<protein>
    <submittedName>
        <fullName evidence="5">4Fe-4S ferredoxin</fullName>
    </submittedName>
</protein>
<evidence type="ECO:0000313" key="6">
    <source>
        <dbReference type="Proteomes" id="UP000239549"/>
    </source>
</evidence>
<dbReference type="GO" id="GO:0046872">
    <property type="term" value="F:metal ion binding"/>
    <property type="evidence" value="ECO:0007669"/>
    <property type="project" value="UniProtKB-KW"/>
</dbReference>
<organism evidence="5 6">
    <name type="scientific">Desulfocucumis palustris</name>
    <dbReference type="NCBI Taxonomy" id="1898651"/>
    <lineage>
        <taxon>Bacteria</taxon>
        <taxon>Bacillati</taxon>
        <taxon>Bacillota</taxon>
        <taxon>Clostridia</taxon>
        <taxon>Eubacteriales</taxon>
        <taxon>Desulfocucumaceae</taxon>
        <taxon>Desulfocucumis</taxon>
    </lineage>
</organism>
<dbReference type="PROSITE" id="PS51379">
    <property type="entry name" value="4FE4S_FER_2"/>
    <property type="match status" value="2"/>
</dbReference>
<dbReference type="Gene3D" id="3.30.70.20">
    <property type="match status" value="1"/>
</dbReference>
<dbReference type="Pfam" id="PF00037">
    <property type="entry name" value="Fer4"/>
    <property type="match status" value="1"/>
</dbReference>
<dbReference type="InterPro" id="IPR017900">
    <property type="entry name" value="4Fe4S_Fe_S_CS"/>
</dbReference>
<dbReference type="Proteomes" id="UP000239549">
    <property type="component" value="Unassembled WGS sequence"/>
</dbReference>
<dbReference type="InterPro" id="IPR017896">
    <property type="entry name" value="4Fe4S_Fe-S-bd"/>
</dbReference>
<feature type="domain" description="4Fe-4S ferredoxin-type" evidence="4">
    <location>
        <begin position="108"/>
        <end position="137"/>
    </location>
</feature>
<accession>A0A2L2X868</accession>
<dbReference type="EMBL" id="BFAV01000028">
    <property type="protein sequence ID" value="GBF32389.1"/>
    <property type="molecule type" value="Genomic_DNA"/>
</dbReference>
<dbReference type="GO" id="GO:0020037">
    <property type="term" value="F:heme binding"/>
    <property type="evidence" value="ECO:0007669"/>
    <property type="project" value="InterPro"/>
</dbReference>
<sequence>MSSMYSIERCRNCPNSIIDLDAVEKLVKEVFESTAFNQKQKTRLQTDRPMHHQIFRVAIAGCPNSCSQPQIKDFGIQGQLVPSLAEGCTLCGECARSCPDQAIELMESGPEINRGLCLNCGVCVRKCPVGALRSQKSGYRLLAGGKLGRRPRLATVGIELADEDSLKKYLSETLSLLINRGNPGERLGQLLDRI</sequence>
<keyword evidence="2" id="KW-0408">Iron</keyword>
<evidence type="ECO:0000256" key="3">
    <source>
        <dbReference type="ARBA" id="ARBA00023014"/>
    </source>
</evidence>
<dbReference type="PROSITE" id="PS00198">
    <property type="entry name" value="4FE4S_FER_1"/>
    <property type="match status" value="2"/>
</dbReference>
<feature type="domain" description="4Fe-4S ferredoxin-type" evidence="4">
    <location>
        <begin position="78"/>
        <end position="107"/>
    </location>
</feature>
<reference evidence="6" key="1">
    <citation type="submission" date="2018-02" db="EMBL/GenBank/DDBJ databases">
        <title>Genome sequence of Desulfocucumis palustris strain NAW-5.</title>
        <authorList>
            <person name="Watanabe M."/>
            <person name="Kojima H."/>
            <person name="Fukui M."/>
        </authorList>
    </citation>
    <scope>NUCLEOTIDE SEQUENCE [LARGE SCALE GENOMIC DNA]</scope>
    <source>
        <strain evidence="6">NAW-5</strain>
    </source>
</reference>
<evidence type="ECO:0000259" key="4">
    <source>
        <dbReference type="PROSITE" id="PS51379"/>
    </source>
</evidence>
<dbReference type="GO" id="GO:0051536">
    <property type="term" value="F:iron-sulfur cluster binding"/>
    <property type="evidence" value="ECO:0007669"/>
    <property type="project" value="UniProtKB-KW"/>
</dbReference>